<evidence type="ECO:0000313" key="2">
    <source>
        <dbReference type="Proteomes" id="UP001597178"/>
    </source>
</evidence>
<dbReference type="Pfam" id="PF06243">
    <property type="entry name" value="PaaB"/>
    <property type="match status" value="1"/>
</dbReference>
<name>A0ABW3ZRY6_9BACI</name>
<dbReference type="InterPro" id="IPR038693">
    <property type="entry name" value="PaaB_sf"/>
</dbReference>
<dbReference type="Proteomes" id="UP001597178">
    <property type="component" value="Unassembled WGS sequence"/>
</dbReference>
<dbReference type="Gene3D" id="3.10.20.520">
    <property type="entry name" value="Phenylacetic acid degradation B"/>
    <property type="match status" value="1"/>
</dbReference>
<evidence type="ECO:0000313" key="1">
    <source>
        <dbReference type="EMBL" id="MFD1360837.1"/>
    </source>
</evidence>
<dbReference type="RefSeq" id="WP_382397804.1">
    <property type="nucleotide sequence ID" value="NZ_JBHTNH010000003.1"/>
</dbReference>
<proteinExistence type="predicted"/>
<dbReference type="EMBL" id="JBHTNH010000003">
    <property type="protein sequence ID" value="MFD1360837.1"/>
    <property type="molecule type" value="Genomic_DNA"/>
</dbReference>
<dbReference type="InterPro" id="IPR009359">
    <property type="entry name" value="PaaB"/>
</dbReference>
<organism evidence="1 2">
    <name type="scientific">Lentibacillus salinarum</name>
    <dbReference type="NCBI Taxonomy" id="446820"/>
    <lineage>
        <taxon>Bacteria</taxon>
        <taxon>Bacillati</taxon>
        <taxon>Bacillota</taxon>
        <taxon>Bacilli</taxon>
        <taxon>Bacillales</taxon>
        <taxon>Bacillaceae</taxon>
        <taxon>Lentibacillus</taxon>
    </lineage>
</organism>
<keyword evidence="2" id="KW-1185">Reference proteome</keyword>
<accession>A0ABW3ZRY6</accession>
<gene>
    <name evidence="1" type="ORF">ACFQ4A_03985</name>
</gene>
<protein>
    <submittedName>
        <fullName evidence="1">Uncharacterized protein</fullName>
    </submittedName>
</protein>
<comment type="caution">
    <text evidence="1">The sequence shown here is derived from an EMBL/GenBank/DDBJ whole genome shotgun (WGS) entry which is preliminary data.</text>
</comment>
<reference evidence="2" key="1">
    <citation type="journal article" date="2019" name="Int. J. Syst. Evol. Microbiol.">
        <title>The Global Catalogue of Microorganisms (GCM) 10K type strain sequencing project: providing services to taxonomists for standard genome sequencing and annotation.</title>
        <authorList>
            <consortium name="The Broad Institute Genomics Platform"/>
            <consortium name="The Broad Institute Genome Sequencing Center for Infectious Disease"/>
            <person name="Wu L."/>
            <person name="Ma J."/>
        </authorList>
    </citation>
    <scope>NUCLEOTIDE SEQUENCE [LARGE SCALE GENOMIC DNA]</scope>
    <source>
        <strain evidence="2">CCUG 54822</strain>
    </source>
</reference>
<sequence length="76" mass="8905">MTDYQQLRSYDVFTRLQRGDNLIQIGSFEAPDDDIATVYAQKIYDEQDWSEMHVVRQNHLIKVKAPDGLFEQEGVK</sequence>